<dbReference type="InterPro" id="IPR000182">
    <property type="entry name" value="GNAT_dom"/>
</dbReference>
<dbReference type="SUPFAM" id="SSF55729">
    <property type="entry name" value="Acyl-CoA N-acyltransferases (Nat)"/>
    <property type="match status" value="1"/>
</dbReference>
<protein>
    <submittedName>
        <fullName evidence="2">GNAT family N-acetyltransferase</fullName>
    </submittedName>
</protein>
<gene>
    <name evidence="2" type="ORF">GTC17259_15610</name>
</gene>
<dbReference type="GO" id="GO:0016747">
    <property type="term" value="F:acyltransferase activity, transferring groups other than amino-acyl groups"/>
    <property type="evidence" value="ECO:0007669"/>
    <property type="project" value="InterPro"/>
</dbReference>
<name>A0AB33J956_9BACT</name>
<dbReference type="InterPro" id="IPR016181">
    <property type="entry name" value="Acyl_CoA_acyltransferase"/>
</dbReference>
<dbReference type="EMBL" id="AP035787">
    <property type="protein sequence ID" value="BFO76511.1"/>
    <property type="molecule type" value="Genomic_DNA"/>
</dbReference>
<evidence type="ECO:0000313" key="2">
    <source>
        <dbReference type="EMBL" id="BFO76511.1"/>
    </source>
</evidence>
<reference evidence="2" key="1">
    <citation type="submission" date="2024-07" db="EMBL/GenBank/DDBJ databases">
        <title>Complete genome sequence of Prevotella sp. YM-2024 GTC17259.</title>
        <authorList>
            <person name="Hayashi M."/>
            <person name="Muto Y."/>
            <person name="Tanaka K."/>
            <person name="Niwa H."/>
        </authorList>
    </citation>
    <scope>NUCLEOTIDE SEQUENCE</scope>
    <source>
        <strain evidence="2">GTC17259</strain>
    </source>
</reference>
<dbReference type="AlphaFoldDB" id="A0AB33J956"/>
<dbReference type="CDD" id="cd04301">
    <property type="entry name" value="NAT_SF"/>
    <property type="match status" value="1"/>
</dbReference>
<proteinExistence type="predicted"/>
<evidence type="ECO:0000259" key="1">
    <source>
        <dbReference type="Pfam" id="PF00583"/>
    </source>
</evidence>
<dbReference type="Gene3D" id="3.40.630.30">
    <property type="match status" value="1"/>
</dbReference>
<dbReference type="Pfam" id="PF00583">
    <property type="entry name" value="Acetyltransf_1"/>
    <property type="match status" value="1"/>
</dbReference>
<accession>A0AB33J956</accession>
<feature type="domain" description="N-acetyltransferase" evidence="1">
    <location>
        <begin position="67"/>
        <end position="130"/>
    </location>
</feature>
<organism evidence="2">
    <name type="scientific">Prevotella sp. GTC17259</name>
    <dbReference type="NCBI Taxonomy" id="3236795"/>
    <lineage>
        <taxon>Bacteria</taxon>
        <taxon>Pseudomonadati</taxon>
        <taxon>Bacteroidota</taxon>
        <taxon>Bacteroidia</taxon>
        <taxon>Bacteroidales</taxon>
        <taxon>Prevotellaceae</taxon>
        <taxon>Prevotella</taxon>
    </lineage>
</organism>
<sequence length="220" mass="24900">MVEQEQTTETASPIAGLRPEKEIQVVVADPSHEVYVDIILKTIEDAAKVRGTGIAKRTHEYLATKMKEAKAVIALDGDRFAGFSYIETWGNKHYVTTSGLIVHPDYRGLGLAKRIKDMTFTLARKRWPQAKIFSLTSGSAVMKMNTQLGYHPVTFSDLTDDESFWRGCEGCVNRDVLHRTDRKYCICTAMLFDPEEHLPAKIPAEVMERVMKIENGYQEQ</sequence>